<feature type="chain" id="PRO_5034626761" description="GPI anchored serine-rich protein" evidence="1">
    <location>
        <begin position="18"/>
        <end position="271"/>
    </location>
</feature>
<evidence type="ECO:0000256" key="1">
    <source>
        <dbReference type="SAM" id="SignalP"/>
    </source>
</evidence>
<dbReference type="AlphaFoldDB" id="A0A8H8TYG8"/>
<sequence length="271" mass="26435">MKASIITLALSAALATAQNTTVPYTTSTLTQTKYLDLALPQSPTAARIGQVTTEISVTTTYCPVTGASSTPIVLSPPVTAASSASTPLTTSTKIKTKTYTISKCAATVTNCPYGSTTTSTYATVVTSPVSSAATGSVTGGASVPATGSVTGGASVPAKSASSVVVSVPVTTLSPPVSTAPASAPATLPVTSVVTISTCVPTVITSVVTVYPSSAPATTVVSSVKSYGTAAPSAPVTYSPSTNTTIVPFTGAASAQKAGGLLMAVGLAAFLL</sequence>
<proteinExistence type="predicted"/>
<dbReference type="Proteomes" id="UP000431533">
    <property type="component" value="Unassembled WGS sequence"/>
</dbReference>
<evidence type="ECO:0000313" key="2">
    <source>
        <dbReference type="EMBL" id="TVY23906.1"/>
    </source>
</evidence>
<comment type="caution">
    <text evidence="2">The sequence shown here is derived from an EMBL/GenBank/DDBJ whole genome shotgun (WGS) entry which is preliminary data.</text>
</comment>
<keyword evidence="1" id="KW-0732">Signal</keyword>
<gene>
    <name evidence="2" type="ORF">LHYA1_G007739</name>
</gene>
<organism evidence="2 3">
    <name type="scientific">Lachnellula hyalina</name>
    <dbReference type="NCBI Taxonomy" id="1316788"/>
    <lineage>
        <taxon>Eukaryota</taxon>
        <taxon>Fungi</taxon>
        <taxon>Dikarya</taxon>
        <taxon>Ascomycota</taxon>
        <taxon>Pezizomycotina</taxon>
        <taxon>Leotiomycetes</taxon>
        <taxon>Helotiales</taxon>
        <taxon>Lachnaceae</taxon>
        <taxon>Lachnellula</taxon>
    </lineage>
</organism>
<reference evidence="2 3" key="1">
    <citation type="submission" date="2018-05" db="EMBL/GenBank/DDBJ databases">
        <title>Genome sequencing and assembly of the regulated plant pathogen Lachnellula willkommii and related sister species for the development of diagnostic species identification markers.</title>
        <authorList>
            <person name="Giroux E."/>
            <person name="Bilodeau G."/>
        </authorList>
    </citation>
    <scope>NUCLEOTIDE SEQUENCE [LARGE SCALE GENOMIC DNA]</scope>
    <source>
        <strain evidence="2 3">CBS 185.66</strain>
    </source>
</reference>
<dbReference type="GeneID" id="41987937"/>
<keyword evidence="3" id="KW-1185">Reference proteome</keyword>
<evidence type="ECO:0000313" key="3">
    <source>
        <dbReference type="Proteomes" id="UP000431533"/>
    </source>
</evidence>
<feature type="signal peptide" evidence="1">
    <location>
        <begin position="1"/>
        <end position="17"/>
    </location>
</feature>
<name>A0A8H8TYG8_9HELO</name>
<evidence type="ECO:0008006" key="4">
    <source>
        <dbReference type="Google" id="ProtNLM"/>
    </source>
</evidence>
<dbReference type="RefSeq" id="XP_031002694.1">
    <property type="nucleotide sequence ID" value="XM_031152666.1"/>
</dbReference>
<protein>
    <recommendedName>
        <fullName evidence="4">GPI anchored serine-rich protein</fullName>
    </recommendedName>
</protein>
<dbReference type="OrthoDB" id="3565477at2759"/>
<dbReference type="EMBL" id="QGMH01000156">
    <property type="protein sequence ID" value="TVY23906.1"/>
    <property type="molecule type" value="Genomic_DNA"/>
</dbReference>
<accession>A0A8H8TYG8</accession>